<keyword evidence="1" id="KW-1133">Transmembrane helix</keyword>
<proteinExistence type="predicted"/>
<evidence type="ECO:0000313" key="4">
    <source>
        <dbReference type="Proteomes" id="UP000428260"/>
    </source>
</evidence>
<dbReference type="Proteomes" id="UP000428260">
    <property type="component" value="Chromosome"/>
</dbReference>
<evidence type="ECO:0000256" key="1">
    <source>
        <dbReference type="SAM" id="Phobius"/>
    </source>
</evidence>
<feature type="transmembrane region" description="Helical" evidence="1">
    <location>
        <begin position="73"/>
        <end position="93"/>
    </location>
</feature>
<keyword evidence="1" id="KW-0812">Transmembrane</keyword>
<dbReference type="KEGG" id="mcos:GM418_00475"/>
<feature type="transmembrane region" description="Helical" evidence="1">
    <location>
        <begin position="118"/>
        <end position="138"/>
    </location>
</feature>
<keyword evidence="1" id="KW-0472">Membrane</keyword>
<evidence type="ECO:0000313" key="3">
    <source>
        <dbReference type="EMBL" id="QGY42181.1"/>
    </source>
</evidence>
<dbReference type="RefSeq" id="WP_158862102.1">
    <property type="nucleotide sequence ID" value="NZ_CP046401.1"/>
</dbReference>
<feature type="transmembrane region" description="Helical" evidence="1">
    <location>
        <begin position="6"/>
        <end position="25"/>
    </location>
</feature>
<accession>A0A6I6JIT5</accession>
<name>A0A6I6JIT5_9BACT</name>
<dbReference type="Pfam" id="PF26273">
    <property type="entry name" value="Gly_zipper"/>
    <property type="match status" value="1"/>
</dbReference>
<dbReference type="InterPro" id="IPR058598">
    <property type="entry name" value="Gly_zipper-like_dom"/>
</dbReference>
<protein>
    <recommendedName>
        <fullName evidence="2">Glycine zipper-like domain-containing protein</fullName>
    </recommendedName>
</protein>
<dbReference type="EMBL" id="CP046401">
    <property type="protein sequence ID" value="QGY42181.1"/>
    <property type="molecule type" value="Genomic_DNA"/>
</dbReference>
<dbReference type="AlphaFoldDB" id="A0A6I6JIT5"/>
<feature type="transmembrane region" description="Helical" evidence="1">
    <location>
        <begin position="50"/>
        <end position="67"/>
    </location>
</feature>
<evidence type="ECO:0000259" key="2">
    <source>
        <dbReference type="Pfam" id="PF26273"/>
    </source>
</evidence>
<reference evidence="3 4" key="1">
    <citation type="submission" date="2019-11" db="EMBL/GenBank/DDBJ databases">
        <authorList>
            <person name="Zheng R.K."/>
            <person name="Sun C.M."/>
        </authorList>
    </citation>
    <scope>NUCLEOTIDE SEQUENCE [LARGE SCALE GENOMIC DNA]</scope>
    <source>
        <strain evidence="3 4">WC007</strain>
    </source>
</reference>
<organism evidence="3 4">
    <name type="scientific">Maribellus comscasis</name>
    <dbReference type="NCBI Taxonomy" id="2681766"/>
    <lineage>
        <taxon>Bacteria</taxon>
        <taxon>Pseudomonadati</taxon>
        <taxon>Bacteroidota</taxon>
        <taxon>Bacteroidia</taxon>
        <taxon>Marinilabiliales</taxon>
        <taxon>Prolixibacteraceae</taxon>
        <taxon>Maribellus</taxon>
    </lineage>
</organism>
<feature type="domain" description="Glycine zipper-like" evidence="2">
    <location>
        <begin position="48"/>
        <end position="90"/>
    </location>
</feature>
<gene>
    <name evidence="3" type="ORF">GM418_00475</name>
</gene>
<keyword evidence="4" id="KW-1185">Reference proteome</keyword>
<sequence length="141" mass="15079">MDQSYLFVGLAVVAFLLLFLIIILIKQNRADVSEPVFQNRRKNRAGRKNMASGIAVGLGIGVAIGVAMDNIAIGIAIGVAVGSSLGLSFETAARKKEAKSRFGRNQSVTHSESSGNKILLILMALILGILFLGLMLFFKSK</sequence>